<evidence type="ECO:0008006" key="3">
    <source>
        <dbReference type="Google" id="ProtNLM"/>
    </source>
</evidence>
<dbReference type="EMBL" id="AVPU01000001">
    <property type="protein sequence ID" value="KGM56268.1"/>
    <property type="molecule type" value="Genomic_DNA"/>
</dbReference>
<dbReference type="Proteomes" id="UP000029998">
    <property type="component" value="Unassembled WGS sequence"/>
</dbReference>
<evidence type="ECO:0000313" key="1">
    <source>
        <dbReference type="EMBL" id="KGM56268.1"/>
    </source>
</evidence>
<dbReference type="eggNOG" id="COG1073">
    <property type="taxonomic scope" value="Bacteria"/>
</dbReference>
<sequence>MAEHLANSGVQCFRYDAPGIGEAPRVAGCDAVQASIAAIDALQAAHGCHTFAIGGICSAADTGWEVTISDARVSGLLLLDGVVFTGPWYHYAKLLGLLRRLPSEWKHFANRLPAKLKPSAGLDSRAFRSWPDKTRAREQFSRMVARDVRMLCIFSGGYADRFLHHRQFAWSFGPDANAPGVSLHYWPDCDHTYFGRAQRERLIQRTSDWMLGFRPGRPS</sequence>
<organism evidence="1 2">
    <name type="scientific">Lysobacter daejeonensis GH1-9</name>
    <dbReference type="NCBI Taxonomy" id="1385517"/>
    <lineage>
        <taxon>Bacteria</taxon>
        <taxon>Pseudomonadati</taxon>
        <taxon>Pseudomonadota</taxon>
        <taxon>Gammaproteobacteria</taxon>
        <taxon>Lysobacterales</taxon>
        <taxon>Lysobacteraceae</taxon>
        <taxon>Aerolutibacter</taxon>
    </lineage>
</organism>
<reference evidence="1 2" key="1">
    <citation type="submission" date="2013-08" db="EMBL/GenBank/DDBJ databases">
        <title>Genome sequencing of Lysobacter.</title>
        <authorList>
            <person name="Zhang S."/>
            <person name="Wang G."/>
        </authorList>
    </citation>
    <scope>NUCLEOTIDE SEQUENCE [LARGE SCALE GENOMIC DNA]</scope>
    <source>
        <strain evidence="1 2">GH1-9</strain>
    </source>
</reference>
<name>A0A0A0F1S7_9GAMM</name>
<comment type="caution">
    <text evidence="1">The sequence shown here is derived from an EMBL/GenBank/DDBJ whole genome shotgun (WGS) entry which is preliminary data.</text>
</comment>
<accession>A0A0A0F1S7</accession>
<dbReference type="AlphaFoldDB" id="A0A0A0F1S7"/>
<dbReference type="STRING" id="1385517.N800_08685"/>
<dbReference type="Gene3D" id="3.40.50.1820">
    <property type="entry name" value="alpha/beta hydrolase"/>
    <property type="match status" value="1"/>
</dbReference>
<protein>
    <recommendedName>
        <fullName evidence="3">Alpha/beta hydrolase</fullName>
    </recommendedName>
</protein>
<keyword evidence="2" id="KW-1185">Reference proteome</keyword>
<dbReference type="InterPro" id="IPR029058">
    <property type="entry name" value="AB_hydrolase_fold"/>
</dbReference>
<proteinExistence type="predicted"/>
<gene>
    <name evidence="1" type="ORF">N800_08685</name>
</gene>
<evidence type="ECO:0000313" key="2">
    <source>
        <dbReference type="Proteomes" id="UP000029998"/>
    </source>
</evidence>
<dbReference type="SUPFAM" id="SSF53474">
    <property type="entry name" value="alpha/beta-Hydrolases"/>
    <property type="match status" value="1"/>
</dbReference>